<protein>
    <submittedName>
        <fullName evidence="1">Uncharacterized protein</fullName>
    </submittedName>
</protein>
<sequence length="123" mass="13897">MFIKGTSSLHLPLLPPPSDSLLAMELSLIFVNRVDDEIVFFITSSILVVYRLANSSSNICSRHVQFPCEWPLDVGCWWDSIKRRKLLNPTGGNPRQPVQKSFLLPPKAFAKANWDIDSVVTEK</sequence>
<gene>
    <name evidence="1" type="ORF">NEZAVI_LOCUS3072</name>
</gene>
<evidence type="ECO:0000313" key="1">
    <source>
        <dbReference type="EMBL" id="CAH1392209.1"/>
    </source>
</evidence>
<reference evidence="1" key="1">
    <citation type="submission" date="2022-01" db="EMBL/GenBank/DDBJ databases">
        <authorList>
            <person name="King R."/>
        </authorList>
    </citation>
    <scope>NUCLEOTIDE SEQUENCE</scope>
</reference>
<organism evidence="1 2">
    <name type="scientific">Nezara viridula</name>
    <name type="common">Southern green stink bug</name>
    <name type="synonym">Cimex viridulus</name>
    <dbReference type="NCBI Taxonomy" id="85310"/>
    <lineage>
        <taxon>Eukaryota</taxon>
        <taxon>Metazoa</taxon>
        <taxon>Ecdysozoa</taxon>
        <taxon>Arthropoda</taxon>
        <taxon>Hexapoda</taxon>
        <taxon>Insecta</taxon>
        <taxon>Pterygota</taxon>
        <taxon>Neoptera</taxon>
        <taxon>Paraneoptera</taxon>
        <taxon>Hemiptera</taxon>
        <taxon>Heteroptera</taxon>
        <taxon>Panheteroptera</taxon>
        <taxon>Pentatomomorpha</taxon>
        <taxon>Pentatomoidea</taxon>
        <taxon>Pentatomidae</taxon>
        <taxon>Pentatominae</taxon>
        <taxon>Nezara</taxon>
    </lineage>
</organism>
<evidence type="ECO:0000313" key="2">
    <source>
        <dbReference type="Proteomes" id="UP001152798"/>
    </source>
</evidence>
<accession>A0A9P0EC37</accession>
<dbReference type="EMBL" id="OV725077">
    <property type="protein sequence ID" value="CAH1392209.1"/>
    <property type="molecule type" value="Genomic_DNA"/>
</dbReference>
<dbReference type="Proteomes" id="UP001152798">
    <property type="component" value="Chromosome 1"/>
</dbReference>
<keyword evidence="2" id="KW-1185">Reference proteome</keyword>
<dbReference type="AlphaFoldDB" id="A0A9P0EC37"/>
<proteinExistence type="predicted"/>
<name>A0A9P0EC37_NEZVI</name>